<comment type="caution">
    <text evidence="1">The sequence shown here is derived from an EMBL/GenBank/DDBJ whole genome shotgun (WGS) entry which is preliminary data.</text>
</comment>
<keyword evidence="2" id="KW-1185">Reference proteome</keyword>
<dbReference type="EMBL" id="MCFL01000050">
    <property type="protein sequence ID" value="ORZ32147.1"/>
    <property type="molecule type" value="Genomic_DNA"/>
</dbReference>
<feature type="non-terminal residue" evidence="1">
    <location>
        <position position="190"/>
    </location>
</feature>
<sequence length="190" mass="20106">MTGANRAALTLITVAGVAAAAAIARTHIASLAQAKQRSRATEPSVADVLQLFSIADRPEEELDYIIELFCTGPKCGDLTEDDLRRLYRFFPTVPLMSDSQLETLAACLVTPHKSVATAAAALLRALVLGGRRSATTAFTSEIAPFVLGIVGDVTLSAVRVNIVQALADIVSDGTKSENALLKRFATHQSI</sequence>
<dbReference type="Proteomes" id="UP000193411">
    <property type="component" value="Unassembled WGS sequence"/>
</dbReference>
<organism evidence="1 2">
    <name type="scientific">Catenaria anguillulae PL171</name>
    <dbReference type="NCBI Taxonomy" id="765915"/>
    <lineage>
        <taxon>Eukaryota</taxon>
        <taxon>Fungi</taxon>
        <taxon>Fungi incertae sedis</taxon>
        <taxon>Blastocladiomycota</taxon>
        <taxon>Blastocladiomycetes</taxon>
        <taxon>Blastocladiales</taxon>
        <taxon>Catenariaceae</taxon>
        <taxon>Catenaria</taxon>
    </lineage>
</organism>
<evidence type="ECO:0000313" key="1">
    <source>
        <dbReference type="EMBL" id="ORZ32147.1"/>
    </source>
</evidence>
<protein>
    <submittedName>
        <fullName evidence="1">Uncharacterized protein</fullName>
    </submittedName>
</protein>
<name>A0A1Y2HC22_9FUNG</name>
<reference evidence="1 2" key="1">
    <citation type="submission" date="2016-07" db="EMBL/GenBank/DDBJ databases">
        <title>Pervasive Adenine N6-methylation of Active Genes in Fungi.</title>
        <authorList>
            <consortium name="DOE Joint Genome Institute"/>
            <person name="Mondo S.J."/>
            <person name="Dannebaum R.O."/>
            <person name="Kuo R.C."/>
            <person name="Labutti K."/>
            <person name="Haridas S."/>
            <person name="Kuo A."/>
            <person name="Salamov A."/>
            <person name="Ahrendt S.R."/>
            <person name="Lipzen A."/>
            <person name="Sullivan W."/>
            <person name="Andreopoulos W.B."/>
            <person name="Clum A."/>
            <person name="Lindquist E."/>
            <person name="Daum C."/>
            <person name="Ramamoorthy G.K."/>
            <person name="Gryganskyi A."/>
            <person name="Culley D."/>
            <person name="Magnuson J.K."/>
            <person name="James T.Y."/>
            <person name="O'Malley M.A."/>
            <person name="Stajich J.E."/>
            <person name="Spatafora J.W."/>
            <person name="Visel A."/>
            <person name="Grigoriev I.V."/>
        </authorList>
    </citation>
    <scope>NUCLEOTIDE SEQUENCE [LARGE SCALE GENOMIC DNA]</scope>
    <source>
        <strain evidence="1 2">PL171</strain>
    </source>
</reference>
<dbReference type="AlphaFoldDB" id="A0A1Y2HC22"/>
<accession>A0A1Y2HC22</accession>
<proteinExistence type="predicted"/>
<gene>
    <name evidence="1" type="ORF">BCR44DRAFT_38956</name>
</gene>
<evidence type="ECO:0000313" key="2">
    <source>
        <dbReference type="Proteomes" id="UP000193411"/>
    </source>
</evidence>